<dbReference type="OrthoDB" id="2270193at2759"/>
<evidence type="ECO:0000256" key="3">
    <source>
        <dbReference type="ARBA" id="ARBA00022833"/>
    </source>
</evidence>
<reference evidence="5" key="1">
    <citation type="submission" date="2020-01" db="EMBL/GenBank/DDBJ databases">
        <authorList>
            <person name="Mishra B."/>
        </authorList>
    </citation>
    <scope>NUCLEOTIDE SEQUENCE [LARGE SCALE GENOMIC DNA]</scope>
</reference>
<dbReference type="InterPro" id="IPR013083">
    <property type="entry name" value="Znf_RING/FYVE/PHD"/>
</dbReference>
<evidence type="ECO:0000256" key="1">
    <source>
        <dbReference type="ARBA" id="ARBA00022723"/>
    </source>
</evidence>
<evidence type="ECO:0000313" key="5">
    <source>
        <dbReference type="EMBL" id="CAA7014956.1"/>
    </source>
</evidence>
<dbReference type="Gene3D" id="3.30.40.10">
    <property type="entry name" value="Zinc/RING finger domain, C3HC4 (zinc finger)"/>
    <property type="match status" value="1"/>
</dbReference>
<evidence type="ECO:0000256" key="2">
    <source>
        <dbReference type="ARBA" id="ARBA00022771"/>
    </source>
</evidence>
<evidence type="ECO:0000259" key="4">
    <source>
        <dbReference type="Pfam" id="PF00097"/>
    </source>
</evidence>
<evidence type="ECO:0000313" key="6">
    <source>
        <dbReference type="Proteomes" id="UP000467841"/>
    </source>
</evidence>
<feature type="domain" description="Zinc finger C3HC4 RING-type" evidence="4">
    <location>
        <begin position="68"/>
        <end position="95"/>
    </location>
</feature>
<comment type="caution">
    <text evidence="5">The sequence shown here is derived from an EMBL/GenBank/DDBJ whole genome shotgun (WGS) entry which is preliminary data.</text>
</comment>
<dbReference type="GO" id="GO:0016567">
    <property type="term" value="P:protein ubiquitination"/>
    <property type="evidence" value="ECO:0007669"/>
    <property type="project" value="TreeGrafter"/>
</dbReference>
<keyword evidence="2" id="KW-0863">Zinc-finger</keyword>
<gene>
    <name evidence="5" type="ORF">MERR_LOCUS2191</name>
</gene>
<sequence length="131" mass="14629">MLSNSSAGGISHLQHVHHALARLLPLFPSGNSRFHSAVGVSGLLRRDRSSWRLSPNPTNNRISWLRFTGPCGHNFCLKCFRKWTVGQGKRTSPKCRTAFPAVMVTNPQINYALVSAIRLAKGPKTRIHRNF</sequence>
<dbReference type="AlphaFoldDB" id="A0A6D2HJT3"/>
<proteinExistence type="predicted"/>
<dbReference type="InterPro" id="IPR018957">
    <property type="entry name" value="Znf_C3HC4_RING-type"/>
</dbReference>
<keyword evidence="1" id="KW-0479">Metal-binding</keyword>
<dbReference type="InterPro" id="IPR045134">
    <property type="entry name" value="UHRF1/2-like"/>
</dbReference>
<name>A0A6D2HJT3_9BRAS</name>
<dbReference type="EMBL" id="CACVBM020000133">
    <property type="protein sequence ID" value="CAA7014956.1"/>
    <property type="molecule type" value="Genomic_DNA"/>
</dbReference>
<organism evidence="5 6">
    <name type="scientific">Microthlaspi erraticum</name>
    <dbReference type="NCBI Taxonomy" id="1685480"/>
    <lineage>
        <taxon>Eukaryota</taxon>
        <taxon>Viridiplantae</taxon>
        <taxon>Streptophyta</taxon>
        <taxon>Embryophyta</taxon>
        <taxon>Tracheophyta</taxon>
        <taxon>Spermatophyta</taxon>
        <taxon>Magnoliopsida</taxon>
        <taxon>eudicotyledons</taxon>
        <taxon>Gunneridae</taxon>
        <taxon>Pentapetalae</taxon>
        <taxon>rosids</taxon>
        <taxon>malvids</taxon>
        <taxon>Brassicales</taxon>
        <taxon>Brassicaceae</taxon>
        <taxon>Coluteocarpeae</taxon>
        <taxon>Microthlaspi</taxon>
    </lineage>
</organism>
<dbReference type="GO" id="GO:0061630">
    <property type="term" value="F:ubiquitin protein ligase activity"/>
    <property type="evidence" value="ECO:0007669"/>
    <property type="project" value="TreeGrafter"/>
</dbReference>
<dbReference type="GO" id="GO:0044027">
    <property type="term" value="P:negative regulation of gene expression via chromosomal CpG island methylation"/>
    <property type="evidence" value="ECO:0007669"/>
    <property type="project" value="TreeGrafter"/>
</dbReference>
<accession>A0A6D2HJT3</accession>
<dbReference type="GO" id="GO:0008270">
    <property type="term" value="F:zinc ion binding"/>
    <property type="evidence" value="ECO:0007669"/>
    <property type="project" value="UniProtKB-KW"/>
</dbReference>
<keyword evidence="6" id="KW-1185">Reference proteome</keyword>
<protein>
    <recommendedName>
        <fullName evidence="4">Zinc finger C3HC4 RING-type domain-containing protein</fullName>
    </recommendedName>
</protein>
<dbReference type="SUPFAM" id="SSF57850">
    <property type="entry name" value="RING/U-box"/>
    <property type="match status" value="1"/>
</dbReference>
<dbReference type="Proteomes" id="UP000467841">
    <property type="component" value="Unassembled WGS sequence"/>
</dbReference>
<keyword evidence="3" id="KW-0862">Zinc</keyword>
<dbReference type="Pfam" id="PF00097">
    <property type="entry name" value="zf-C3HC4"/>
    <property type="match status" value="1"/>
</dbReference>
<dbReference type="PANTHER" id="PTHR14140">
    <property type="entry name" value="E3 UBIQUITIN-PROTEIN LIGASE UHRF-RELATED"/>
    <property type="match status" value="1"/>
</dbReference>
<dbReference type="PANTHER" id="PTHR14140:SF27">
    <property type="entry name" value="OS04G0289800 PROTEIN"/>
    <property type="match status" value="1"/>
</dbReference>